<keyword evidence="3" id="KW-0732">Signal</keyword>
<feature type="domain" description="Peptidase C1A papain C-terminal" evidence="4">
    <location>
        <begin position="122"/>
        <end position="337"/>
    </location>
</feature>
<dbReference type="RefSeq" id="XP_022105759.1">
    <property type="nucleotide sequence ID" value="XM_022250067.1"/>
</dbReference>
<dbReference type="SMART" id="SM00848">
    <property type="entry name" value="Inhibitor_I29"/>
    <property type="match status" value="1"/>
</dbReference>
<dbReference type="Proteomes" id="UP000694845">
    <property type="component" value="Unplaced"/>
</dbReference>
<dbReference type="SMART" id="SM00645">
    <property type="entry name" value="Pept_C1"/>
    <property type="match status" value="1"/>
</dbReference>
<feature type="chain" id="PRO_5034049465" evidence="3">
    <location>
        <begin position="27"/>
        <end position="337"/>
    </location>
</feature>
<dbReference type="GO" id="GO:0006508">
    <property type="term" value="P:proteolysis"/>
    <property type="evidence" value="ECO:0007669"/>
    <property type="project" value="InterPro"/>
</dbReference>
<dbReference type="InterPro" id="IPR013201">
    <property type="entry name" value="Prot_inhib_I29"/>
</dbReference>
<keyword evidence="6" id="KW-1185">Reference proteome</keyword>
<dbReference type="PROSITE" id="PS00640">
    <property type="entry name" value="THIOL_PROTEASE_ASN"/>
    <property type="match status" value="1"/>
</dbReference>
<evidence type="ECO:0000313" key="7">
    <source>
        <dbReference type="RefSeq" id="XP_022105759.1"/>
    </source>
</evidence>
<evidence type="ECO:0000313" key="6">
    <source>
        <dbReference type="Proteomes" id="UP000694845"/>
    </source>
</evidence>
<accession>A0A8B7ZJQ4</accession>
<dbReference type="InterPro" id="IPR000668">
    <property type="entry name" value="Peptidase_C1A_C"/>
</dbReference>
<feature type="domain" description="Cathepsin propeptide inhibitor" evidence="5">
    <location>
        <begin position="40"/>
        <end position="97"/>
    </location>
</feature>
<organism evidence="6 7">
    <name type="scientific">Acanthaster planci</name>
    <name type="common">Crown-of-thorns starfish</name>
    <dbReference type="NCBI Taxonomy" id="133434"/>
    <lineage>
        <taxon>Eukaryota</taxon>
        <taxon>Metazoa</taxon>
        <taxon>Echinodermata</taxon>
        <taxon>Eleutherozoa</taxon>
        <taxon>Asterozoa</taxon>
        <taxon>Asteroidea</taxon>
        <taxon>Valvatacea</taxon>
        <taxon>Valvatida</taxon>
        <taxon>Acanthasteridae</taxon>
        <taxon>Acanthaster</taxon>
    </lineage>
</organism>
<proteinExistence type="inferred from homology"/>
<evidence type="ECO:0000259" key="4">
    <source>
        <dbReference type="SMART" id="SM00645"/>
    </source>
</evidence>
<dbReference type="OMA" id="MKGYILM"/>
<dbReference type="CDD" id="cd02248">
    <property type="entry name" value="Peptidase_C1A"/>
    <property type="match status" value="1"/>
</dbReference>
<evidence type="ECO:0000259" key="5">
    <source>
        <dbReference type="SMART" id="SM00848"/>
    </source>
</evidence>
<dbReference type="GeneID" id="110987374"/>
<dbReference type="AlphaFoldDB" id="A0A8B7ZJQ4"/>
<evidence type="ECO:0000256" key="1">
    <source>
        <dbReference type="ARBA" id="ARBA00008455"/>
    </source>
</evidence>
<dbReference type="Pfam" id="PF00112">
    <property type="entry name" value="Peptidase_C1"/>
    <property type="match status" value="1"/>
</dbReference>
<dbReference type="KEGG" id="aplc:110987374"/>
<evidence type="ECO:0000256" key="2">
    <source>
        <dbReference type="ARBA" id="ARBA00023157"/>
    </source>
</evidence>
<evidence type="ECO:0000256" key="3">
    <source>
        <dbReference type="SAM" id="SignalP"/>
    </source>
</evidence>
<dbReference type="SUPFAM" id="SSF54001">
    <property type="entry name" value="Cysteine proteinases"/>
    <property type="match status" value="1"/>
</dbReference>
<comment type="similarity">
    <text evidence="1">Belongs to the peptidase C1 family.</text>
</comment>
<dbReference type="InterPro" id="IPR013128">
    <property type="entry name" value="Peptidase_C1A"/>
</dbReference>
<dbReference type="GO" id="GO:0008234">
    <property type="term" value="F:cysteine-type peptidase activity"/>
    <property type="evidence" value="ECO:0007669"/>
    <property type="project" value="InterPro"/>
</dbReference>
<dbReference type="Gene3D" id="3.90.70.10">
    <property type="entry name" value="Cysteine proteinases"/>
    <property type="match status" value="1"/>
</dbReference>
<feature type="signal peptide" evidence="3">
    <location>
        <begin position="1"/>
        <end position="26"/>
    </location>
</feature>
<name>A0A8B7ZJQ4_ACAPL</name>
<reference evidence="7" key="1">
    <citation type="submission" date="2025-08" db="UniProtKB">
        <authorList>
            <consortium name="RefSeq"/>
        </authorList>
    </citation>
    <scope>IDENTIFICATION</scope>
</reference>
<gene>
    <name evidence="7" type="primary">LOC110987374</name>
</gene>
<dbReference type="InterPro" id="IPR025661">
    <property type="entry name" value="Pept_asp_AS"/>
</dbReference>
<sequence length="337" mass="36890">MFASTRILQTAFVLFVVCLSLGFLRATSDEVGKAGCGLHWEEWKEAHEKKYDSLTEEVDKRQVWEKNIVVVREHNSKTGRSFDLAMNKFGDQTHAEMISQMKYPVDPIQIPITPLLNGIAEPPSSVDWRTKGYVTPVRNQGACGGSVAYAAADTVASREAIHEAKPARVLSAQEINDCCAITHRACLPPIVLDKVFDCIHSIGGLCMADSYHKSKNFTCNNGTCSPFAKVPNGGVQVATGDEKALAAAVAIEPILVGLDANHTSFFMYRSGIYSEPNCKTKEPNHAMVLVGYGSQNGQDYWICKNSWGADWGMQGYILMARNHGNMCGIASNATYPM</sequence>
<dbReference type="Pfam" id="PF08246">
    <property type="entry name" value="Inhibitor_I29"/>
    <property type="match status" value="1"/>
</dbReference>
<dbReference type="InterPro" id="IPR038765">
    <property type="entry name" value="Papain-like_cys_pep_sf"/>
</dbReference>
<keyword evidence="2" id="KW-1015">Disulfide bond</keyword>
<protein>
    <submittedName>
        <fullName evidence="7">Cathepsin L1-like</fullName>
    </submittedName>
</protein>
<dbReference type="OrthoDB" id="65740at2759"/>
<dbReference type="InterPro" id="IPR039417">
    <property type="entry name" value="Peptidase_C1A_papain-like"/>
</dbReference>
<dbReference type="PANTHER" id="PTHR12411">
    <property type="entry name" value="CYSTEINE PROTEASE FAMILY C1-RELATED"/>
    <property type="match status" value="1"/>
</dbReference>
<dbReference type="FunFam" id="3.90.70.10:FF:000332">
    <property type="entry name" value="Cathepsin L1"/>
    <property type="match status" value="1"/>
</dbReference>